<evidence type="ECO:0000256" key="1">
    <source>
        <dbReference type="ARBA" id="ARBA00001946"/>
    </source>
</evidence>
<keyword evidence="5" id="KW-0378">Hydrolase</keyword>
<accession>A0A8J2MY63</accession>
<comment type="function">
    <text evidence="8">Hydrolyzes UDP-glucose to glucose 1-phosphate and UMP and ADP-ribose to ribose 5-phosphate and AMP. The physiological substrate is probably UDP-glucose. Poor activity on other substrates such as ADP-glucose, CDP-glucose, GDP-glucose and GDP-mannose.</text>
</comment>
<dbReference type="EC" id="3.6.1.45" evidence="9"/>
<organism evidence="13 14">
    <name type="scientific">Cotesia congregata</name>
    <name type="common">Parasitoid wasp</name>
    <name type="synonym">Apanteles congregatus</name>
    <dbReference type="NCBI Taxonomy" id="51543"/>
    <lineage>
        <taxon>Eukaryota</taxon>
        <taxon>Metazoa</taxon>
        <taxon>Ecdysozoa</taxon>
        <taxon>Arthropoda</taxon>
        <taxon>Hexapoda</taxon>
        <taxon>Insecta</taxon>
        <taxon>Pterygota</taxon>
        <taxon>Neoptera</taxon>
        <taxon>Endopterygota</taxon>
        <taxon>Hymenoptera</taxon>
        <taxon>Apocrita</taxon>
        <taxon>Ichneumonoidea</taxon>
        <taxon>Braconidae</taxon>
        <taxon>Microgastrinae</taxon>
        <taxon>Cotesia</taxon>
    </lineage>
</organism>
<proteinExistence type="predicted"/>
<gene>
    <name evidence="13" type="ORF">HICCMSTLAB_LOCUS12505</name>
</gene>
<comment type="cofactor">
    <cofactor evidence="1">
        <name>Mg(2+)</name>
        <dbReference type="ChEBI" id="CHEBI:18420"/>
    </cofactor>
</comment>
<evidence type="ECO:0000313" key="13">
    <source>
        <dbReference type="EMBL" id="CAG5106928.1"/>
    </source>
</evidence>
<dbReference type="Gene3D" id="3.90.79.10">
    <property type="entry name" value="Nucleoside Triphosphate Pyrophosphohydrolase"/>
    <property type="match status" value="1"/>
</dbReference>
<evidence type="ECO:0000256" key="7">
    <source>
        <dbReference type="ARBA" id="ARBA00051086"/>
    </source>
</evidence>
<dbReference type="InterPro" id="IPR000086">
    <property type="entry name" value="NUDIX_hydrolase_dom"/>
</dbReference>
<evidence type="ECO:0000256" key="10">
    <source>
        <dbReference type="ARBA" id="ARBA00071467"/>
    </source>
</evidence>
<dbReference type="AlphaFoldDB" id="A0A8J2MY63"/>
<dbReference type="InterPro" id="IPR015797">
    <property type="entry name" value="NUDIX_hydrolase-like_dom_sf"/>
</dbReference>
<feature type="domain" description="Nudix hydrolase" evidence="12">
    <location>
        <begin position="56"/>
        <end position="211"/>
    </location>
</feature>
<evidence type="ECO:0000256" key="6">
    <source>
        <dbReference type="ARBA" id="ARBA00022842"/>
    </source>
</evidence>
<evidence type="ECO:0000256" key="2">
    <source>
        <dbReference type="ARBA" id="ARBA00004496"/>
    </source>
</evidence>
<evidence type="ECO:0000256" key="8">
    <source>
        <dbReference type="ARBA" id="ARBA00054674"/>
    </source>
</evidence>
<dbReference type="CDD" id="cd18887">
    <property type="entry name" value="NUDIX_UGPPase_Nudt14"/>
    <property type="match status" value="1"/>
</dbReference>
<dbReference type="OrthoDB" id="10249920at2759"/>
<name>A0A8J2MY63_COTCN</name>
<dbReference type="SUPFAM" id="SSF55811">
    <property type="entry name" value="Nudix"/>
    <property type="match status" value="1"/>
</dbReference>
<keyword evidence="14" id="KW-1185">Reference proteome</keyword>
<keyword evidence="6" id="KW-0460">Magnesium</keyword>
<comment type="subunit">
    <text evidence="3">Homodimer.</text>
</comment>
<dbReference type="GO" id="GO:0019693">
    <property type="term" value="P:ribose phosphate metabolic process"/>
    <property type="evidence" value="ECO:0007669"/>
    <property type="project" value="TreeGrafter"/>
</dbReference>
<dbReference type="PANTHER" id="PTHR11839">
    <property type="entry name" value="UDP/ADP-SUGAR PYROPHOSPHATASE"/>
    <property type="match status" value="1"/>
</dbReference>
<comment type="catalytic activity">
    <reaction evidence="7">
        <text>UDP-sugar + H2O = UMP + alpha-D-aldose 1-phosphate.</text>
        <dbReference type="EC" id="3.6.1.45"/>
    </reaction>
</comment>
<sequence>MSDNKTLEERNTVIRRKMLDMQNLKLEPMPADSPWLRPARMSFYQNGEKKNWDLSRVHDSVSIIIFNVTRKKLVFVRQFRPAAYYASLPEKFQDIDTAKYPLEQGLTLELCAGIVDKDLPLIEIAGIELREECGYEAPPSAFTHIITYRDIGSTTGKRTIFYVEVTDEMRKHPGGGAESEGELIEVIEMSPEEANAYISSGEVQSPAGFLYGVIWFLNAKKDRYS</sequence>
<evidence type="ECO:0000256" key="11">
    <source>
        <dbReference type="ARBA" id="ARBA00080475"/>
    </source>
</evidence>
<dbReference type="GO" id="GO:0006753">
    <property type="term" value="P:nucleoside phosphate metabolic process"/>
    <property type="evidence" value="ECO:0007669"/>
    <property type="project" value="TreeGrafter"/>
</dbReference>
<protein>
    <recommendedName>
        <fullName evidence="10">Uridine diphosphate glucose pyrophosphatase NUDT14</fullName>
        <ecNumber evidence="9">3.6.1.45</ecNumber>
    </recommendedName>
    <alternativeName>
        <fullName evidence="11">Nucleoside diphosphate-linked moiety X motif 14</fullName>
    </alternativeName>
</protein>
<dbReference type="EMBL" id="CAJNRD030001124">
    <property type="protein sequence ID" value="CAG5106928.1"/>
    <property type="molecule type" value="Genomic_DNA"/>
</dbReference>
<dbReference type="Proteomes" id="UP000786811">
    <property type="component" value="Unassembled WGS sequence"/>
</dbReference>
<dbReference type="GO" id="GO:0005737">
    <property type="term" value="C:cytoplasm"/>
    <property type="evidence" value="ECO:0007669"/>
    <property type="project" value="UniProtKB-SubCell"/>
</dbReference>
<evidence type="ECO:0000256" key="3">
    <source>
        <dbReference type="ARBA" id="ARBA00011738"/>
    </source>
</evidence>
<keyword evidence="4" id="KW-0963">Cytoplasm</keyword>
<evidence type="ECO:0000256" key="4">
    <source>
        <dbReference type="ARBA" id="ARBA00022490"/>
    </source>
</evidence>
<evidence type="ECO:0000256" key="5">
    <source>
        <dbReference type="ARBA" id="ARBA00022801"/>
    </source>
</evidence>
<dbReference type="FunFam" id="3.90.79.10:FF:000035">
    <property type="entry name" value="Uridine diphosphate glucose pyrophosphatase"/>
    <property type="match status" value="1"/>
</dbReference>
<reference evidence="13" key="1">
    <citation type="submission" date="2021-04" db="EMBL/GenBank/DDBJ databases">
        <authorList>
            <person name="Chebbi M.A.C M."/>
        </authorList>
    </citation>
    <scope>NUCLEOTIDE SEQUENCE</scope>
</reference>
<dbReference type="GO" id="GO:0008768">
    <property type="term" value="F:UDP-sugar diphosphatase activity"/>
    <property type="evidence" value="ECO:0007669"/>
    <property type="project" value="UniProtKB-EC"/>
</dbReference>
<dbReference type="PROSITE" id="PS51462">
    <property type="entry name" value="NUDIX"/>
    <property type="match status" value="1"/>
</dbReference>
<comment type="caution">
    <text evidence="13">The sequence shown here is derived from an EMBL/GenBank/DDBJ whole genome shotgun (WGS) entry which is preliminary data.</text>
</comment>
<evidence type="ECO:0000256" key="9">
    <source>
        <dbReference type="ARBA" id="ARBA00066480"/>
    </source>
</evidence>
<comment type="subcellular location">
    <subcellularLocation>
        <location evidence="2">Cytoplasm</location>
    </subcellularLocation>
</comment>
<evidence type="ECO:0000313" key="14">
    <source>
        <dbReference type="Proteomes" id="UP000786811"/>
    </source>
</evidence>
<evidence type="ECO:0000259" key="12">
    <source>
        <dbReference type="PROSITE" id="PS51462"/>
    </source>
</evidence>
<dbReference type="PANTHER" id="PTHR11839:SF15">
    <property type="entry name" value="URIDINE DIPHOSPHATE GLUCOSE PYROPHOSPHATASE NUDT14"/>
    <property type="match status" value="1"/>
</dbReference>